<proteinExistence type="predicted"/>
<evidence type="ECO:0000313" key="2">
    <source>
        <dbReference type="EMBL" id="GAA3542644.1"/>
    </source>
</evidence>
<accession>A0ABP6VX55</accession>
<feature type="transmembrane region" description="Helical" evidence="1">
    <location>
        <begin position="41"/>
        <end position="59"/>
    </location>
</feature>
<keyword evidence="3" id="KW-1185">Reference proteome</keyword>
<reference evidence="3" key="1">
    <citation type="journal article" date="2019" name="Int. J. Syst. Evol. Microbiol.">
        <title>The Global Catalogue of Microorganisms (GCM) 10K type strain sequencing project: providing services to taxonomists for standard genome sequencing and annotation.</title>
        <authorList>
            <consortium name="The Broad Institute Genomics Platform"/>
            <consortium name="The Broad Institute Genome Sequencing Center for Infectious Disease"/>
            <person name="Wu L."/>
            <person name="Ma J."/>
        </authorList>
    </citation>
    <scope>NUCLEOTIDE SEQUENCE [LARGE SCALE GENOMIC DNA]</scope>
    <source>
        <strain evidence="3">JCM 17460</strain>
    </source>
</reference>
<keyword evidence="1" id="KW-1133">Transmembrane helix</keyword>
<comment type="caution">
    <text evidence="2">The sequence shown here is derived from an EMBL/GenBank/DDBJ whole genome shotgun (WGS) entry which is preliminary data.</text>
</comment>
<evidence type="ECO:0000256" key="1">
    <source>
        <dbReference type="SAM" id="Phobius"/>
    </source>
</evidence>
<sequence>MPAPASSLPRIALVAVLAGAVMVAAPLAAIASQGLDPFDRLDALMLALAGLVVAGWGGYRLGARPLLRRDIALHLDEAGVTLQGADSGARLLWPDLARVELAWWEIVPPYVEDAEHLPVLRLVAHDDHAIAVNGAGVVSGQLARAFGISPPAAARTAVVGHGGLGALQQVLDWVGSHQPDVPVEVGAPPAL</sequence>
<name>A0ABP6VX55_9ACTN</name>
<dbReference type="EMBL" id="BAABBB010000018">
    <property type="protein sequence ID" value="GAA3542644.1"/>
    <property type="molecule type" value="Genomic_DNA"/>
</dbReference>
<gene>
    <name evidence="2" type="ORF">GCM10022263_32270</name>
</gene>
<evidence type="ECO:0000313" key="3">
    <source>
        <dbReference type="Proteomes" id="UP001500301"/>
    </source>
</evidence>
<dbReference type="Proteomes" id="UP001500301">
    <property type="component" value="Unassembled WGS sequence"/>
</dbReference>
<organism evidence="2 3">
    <name type="scientific">Nocardioides daeguensis</name>
    <dbReference type="NCBI Taxonomy" id="908359"/>
    <lineage>
        <taxon>Bacteria</taxon>
        <taxon>Bacillati</taxon>
        <taxon>Actinomycetota</taxon>
        <taxon>Actinomycetes</taxon>
        <taxon>Propionibacteriales</taxon>
        <taxon>Nocardioidaceae</taxon>
        <taxon>Nocardioides</taxon>
    </lineage>
</organism>
<protein>
    <submittedName>
        <fullName evidence="2">Uncharacterized protein</fullName>
    </submittedName>
</protein>
<keyword evidence="1" id="KW-0472">Membrane</keyword>
<keyword evidence="1" id="KW-0812">Transmembrane</keyword>